<name>A0A6J4I9F9_9PROT</name>
<organism evidence="2">
    <name type="scientific">uncultured Craurococcus sp</name>
    <dbReference type="NCBI Taxonomy" id="1135998"/>
    <lineage>
        <taxon>Bacteria</taxon>
        <taxon>Pseudomonadati</taxon>
        <taxon>Pseudomonadota</taxon>
        <taxon>Alphaproteobacteria</taxon>
        <taxon>Acetobacterales</taxon>
        <taxon>Acetobacteraceae</taxon>
        <taxon>Craurococcus</taxon>
        <taxon>environmental samples</taxon>
    </lineage>
</organism>
<gene>
    <name evidence="2" type="ORF">AVDCRST_MAG27-1774</name>
</gene>
<sequence>AGDRPRRLERGRQDHADGPSAARAGRPGRQRLDYQACASPLRCRYARQGFLGAPGGRGPAGSHLLREPLGADDGAARRAGAGPPCPARPALAGRPGGGGGLQARPPPEGRGPPRRQRQALAAPGGCGDPRRRQRCAACRRAALGLAGRCRGRGRTGPPACRGAGGMV</sequence>
<feature type="region of interest" description="Disordered" evidence="1">
    <location>
        <begin position="1"/>
        <end position="33"/>
    </location>
</feature>
<evidence type="ECO:0000256" key="1">
    <source>
        <dbReference type="SAM" id="MobiDB-lite"/>
    </source>
</evidence>
<feature type="non-terminal residue" evidence="2">
    <location>
        <position position="1"/>
    </location>
</feature>
<feature type="compositionally biased region" description="Low complexity" evidence="1">
    <location>
        <begin position="71"/>
        <end position="93"/>
    </location>
</feature>
<protein>
    <submittedName>
        <fullName evidence="2">Molybdopterin-guanine dinucleotide biosynthesis protein MobB</fullName>
    </submittedName>
</protein>
<proteinExistence type="predicted"/>
<evidence type="ECO:0000313" key="2">
    <source>
        <dbReference type="EMBL" id="CAA9245761.1"/>
    </source>
</evidence>
<reference evidence="2" key="1">
    <citation type="submission" date="2020-02" db="EMBL/GenBank/DDBJ databases">
        <authorList>
            <person name="Meier V. D."/>
        </authorList>
    </citation>
    <scope>NUCLEOTIDE SEQUENCE</scope>
    <source>
        <strain evidence="2">AVDCRST_MAG27</strain>
    </source>
</reference>
<feature type="region of interest" description="Disordered" evidence="1">
    <location>
        <begin position="49"/>
        <end position="132"/>
    </location>
</feature>
<feature type="compositionally biased region" description="Basic and acidic residues" evidence="1">
    <location>
        <begin position="1"/>
        <end position="17"/>
    </location>
</feature>
<dbReference type="EMBL" id="CADCTD010000070">
    <property type="protein sequence ID" value="CAA9245761.1"/>
    <property type="molecule type" value="Genomic_DNA"/>
</dbReference>
<dbReference type="AlphaFoldDB" id="A0A6J4I9F9"/>
<feature type="non-terminal residue" evidence="2">
    <location>
        <position position="167"/>
    </location>
</feature>
<accession>A0A6J4I9F9</accession>